<proteinExistence type="predicted"/>
<name>A0ABU4W9L9_9FUSO</name>
<reference evidence="2" key="1">
    <citation type="submission" date="2023-07" db="EMBL/GenBank/DDBJ databases">
        <authorList>
            <person name="Colorado M.A."/>
            <person name="Villamil L.M."/>
            <person name="Melo J.F."/>
            <person name="Rodriguez J.A."/>
            <person name="Ruiz R.Y."/>
        </authorList>
    </citation>
    <scope>NUCLEOTIDE SEQUENCE [LARGE SCALE GENOMIC DNA]</scope>
    <source>
        <strain evidence="2">C33</strain>
    </source>
</reference>
<evidence type="ECO:0008006" key="3">
    <source>
        <dbReference type="Google" id="ProtNLM"/>
    </source>
</evidence>
<keyword evidence="2" id="KW-1185">Reference proteome</keyword>
<dbReference type="Proteomes" id="UP001279681">
    <property type="component" value="Unassembled WGS sequence"/>
</dbReference>
<sequence>MFFEEIQNEIYDSTFDAIYNALLEEYKEGKLSIERLMMNIDEQQQVLLNGFFEGETKFAYASATVDAHQYALAMIKRELV</sequence>
<gene>
    <name evidence="1" type="ORF">RFV38_06925</name>
</gene>
<accession>A0ABU4W9L9</accession>
<dbReference type="RefSeq" id="WP_320313630.1">
    <property type="nucleotide sequence ID" value="NZ_JAVIKH010000008.1"/>
</dbReference>
<organism evidence="1 2">
    <name type="scientific">Candidatus Cetobacterium colombiensis</name>
    <dbReference type="NCBI Taxonomy" id="3073100"/>
    <lineage>
        <taxon>Bacteria</taxon>
        <taxon>Fusobacteriati</taxon>
        <taxon>Fusobacteriota</taxon>
        <taxon>Fusobacteriia</taxon>
        <taxon>Fusobacteriales</taxon>
        <taxon>Fusobacteriaceae</taxon>
        <taxon>Cetobacterium</taxon>
    </lineage>
</organism>
<dbReference type="EMBL" id="JAVIKH010000008">
    <property type="protein sequence ID" value="MDX8336225.1"/>
    <property type="molecule type" value="Genomic_DNA"/>
</dbReference>
<protein>
    <recommendedName>
        <fullName evidence="3">Phage protein</fullName>
    </recommendedName>
</protein>
<evidence type="ECO:0000313" key="2">
    <source>
        <dbReference type="Proteomes" id="UP001279681"/>
    </source>
</evidence>
<evidence type="ECO:0000313" key="1">
    <source>
        <dbReference type="EMBL" id="MDX8336225.1"/>
    </source>
</evidence>
<comment type="caution">
    <text evidence="1">The sequence shown here is derived from an EMBL/GenBank/DDBJ whole genome shotgun (WGS) entry which is preliminary data.</text>
</comment>